<feature type="compositionally biased region" description="Basic and acidic residues" evidence="1">
    <location>
        <begin position="159"/>
        <end position="174"/>
    </location>
</feature>
<organism evidence="2 3">
    <name type="scientific">Daejeonella rubra</name>
    <dbReference type="NCBI Taxonomy" id="990371"/>
    <lineage>
        <taxon>Bacteria</taxon>
        <taxon>Pseudomonadati</taxon>
        <taxon>Bacteroidota</taxon>
        <taxon>Sphingobacteriia</taxon>
        <taxon>Sphingobacteriales</taxon>
        <taxon>Sphingobacteriaceae</taxon>
        <taxon>Daejeonella</taxon>
    </lineage>
</organism>
<protein>
    <submittedName>
        <fullName evidence="2">Uncharacterized protein</fullName>
    </submittedName>
</protein>
<name>A0A1G9X2D5_9SPHI</name>
<evidence type="ECO:0000256" key="1">
    <source>
        <dbReference type="SAM" id="MobiDB-lite"/>
    </source>
</evidence>
<accession>A0A1G9X2D5</accession>
<keyword evidence="3" id="KW-1185">Reference proteome</keyword>
<dbReference type="AlphaFoldDB" id="A0A1G9X2D5"/>
<dbReference type="EMBL" id="FNHH01000028">
    <property type="protein sequence ID" value="SDM90924.1"/>
    <property type="molecule type" value="Genomic_DNA"/>
</dbReference>
<sequence>MGRYTDKLYKNIKHNLSGSGWSGMRYLGVDVNGIHLVMPEGMEMSEPFQERIWNLLKDLPDIDEPVETVYMSIRKHGWTHYYQTPINPSGVDFLTVGMNAETWTTKPDWEMRVRTNTLTREDVVINEAQTNHHPIGTSRLYIDPELFTQIFQGLDVNESDKKEVDDKPDPDQIRKRMRRI</sequence>
<evidence type="ECO:0000313" key="3">
    <source>
        <dbReference type="Proteomes" id="UP000199226"/>
    </source>
</evidence>
<reference evidence="3" key="1">
    <citation type="submission" date="2016-10" db="EMBL/GenBank/DDBJ databases">
        <authorList>
            <person name="Varghese N."/>
            <person name="Submissions S."/>
        </authorList>
    </citation>
    <scope>NUCLEOTIDE SEQUENCE [LARGE SCALE GENOMIC DNA]</scope>
    <source>
        <strain evidence="3">DSM 24536</strain>
    </source>
</reference>
<proteinExistence type="predicted"/>
<dbReference type="RefSeq" id="WP_090706349.1">
    <property type="nucleotide sequence ID" value="NZ_FNHH01000028.1"/>
</dbReference>
<dbReference type="Proteomes" id="UP000199226">
    <property type="component" value="Unassembled WGS sequence"/>
</dbReference>
<evidence type="ECO:0000313" key="2">
    <source>
        <dbReference type="EMBL" id="SDM90924.1"/>
    </source>
</evidence>
<feature type="region of interest" description="Disordered" evidence="1">
    <location>
        <begin position="159"/>
        <end position="180"/>
    </location>
</feature>
<gene>
    <name evidence="2" type="ORF">SAMN05421813_12829</name>
</gene>